<keyword evidence="1" id="KW-0175">Coiled coil</keyword>
<sequence length="252" mass="29112">MPPITRAGGLKDRKKSKNDKSYCQKLLEEYLESINARAEHVRIGCDLDRACHASLSDLVQCVEDSLWSDASAGEEGYEAEMEQRIQSEAAQKDLQEQFDAKTKEAVGLERRLAAKEKEVLELKQAMSIQNARPDTLTDAYIGDQWNHLASHISNWAMSLARGKRLKLRRSNHRDWVHDFIPIFDHDSQTEMLKAIIVCIVAYHFHRHHYQNRVFGDINDPEHACYINIISRHSNKLSLDKFKKLLMDTRDII</sequence>
<dbReference type="EMBL" id="JAESVG020000005">
    <property type="protein sequence ID" value="KAG8627282.1"/>
    <property type="molecule type" value="Genomic_DNA"/>
</dbReference>
<dbReference type="Proteomes" id="UP000809789">
    <property type="component" value="Unassembled WGS sequence"/>
</dbReference>
<organism evidence="2 3">
    <name type="scientific">Elsinoe batatas</name>
    <dbReference type="NCBI Taxonomy" id="2601811"/>
    <lineage>
        <taxon>Eukaryota</taxon>
        <taxon>Fungi</taxon>
        <taxon>Dikarya</taxon>
        <taxon>Ascomycota</taxon>
        <taxon>Pezizomycotina</taxon>
        <taxon>Dothideomycetes</taxon>
        <taxon>Dothideomycetidae</taxon>
        <taxon>Myriangiales</taxon>
        <taxon>Elsinoaceae</taxon>
        <taxon>Elsinoe</taxon>
    </lineage>
</organism>
<proteinExistence type="predicted"/>
<keyword evidence="3" id="KW-1185">Reference proteome</keyword>
<evidence type="ECO:0000313" key="2">
    <source>
        <dbReference type="EMBL" id="KAG8627282.1"/>
    </source>
</evidence>
<comment type="caution">
    <text evidence="2">The sequence shown here is derived from an EMBL/GenBank/DDBJ whole genome shotgun (WGS) entry which is preliminary data.</text>
</comment>
<dbReference type="AlphaFoldDB" id="A0A8K0L1D0"/>
<gene>
    <name evidence="2" type="ORF">KVT40_004765</name>
</gene>
<feature type="coiled-coil region" evidence="1">
    <location>
        <begin position="91"/>
        <end position="132"/>
    </location>
</feature>
<protein>
    <submittedName>
        <fullName evidence="2">Uncharacterized protein</fullName>
    </submittedName>
</protein>
<evidence type="ECO:0000313" key="3">
    <source>
        <dbReference type="Proteomes" id="UP000809789"/>
    </source>
</evidence>
<accession>A0A8K0L1D0</accession>
<name>A0A8K0L1D0_9PEZI</name>
<reference evidence="2" key="1">
    <citation type="submission" date="2021-07" db="EMBL/GenBank/DDBJ databases">
        <title>Elsinoe batatas strain:CRI-CJ2 Genome sequencing and assembly.</title>
        <authorList>
            <person name="Huang L."/>
        </authorList>
    </citation>
    <scope>NUCLEOTIDE SEQUENCE</scope>
    <source>
        <strain evidence="2">CRI-CJ2</strain>
    </source>
</reference>
<evidence type="ECO:0000256" key="1">
    <source>
        <dbReference type="SAM" id="Coils"/>
    </source>
</evidence>